<sequence>MTPFDYLGRLLDWAYAKHWAFGFAVALLIVALAVAAAAALDQDRSPAAPPADAGAIAPRAASTPTA</sequence>
<keyword evidence="2" id="KW-1133">Transmembrane helix</keyword>
<feature type="compositionally biased region" description="Low complexity" evidence="1">
    <location>
        <begin position="50"/>
        <end position="66"/>
    </location>
</feature>
<feature type="transmembrane region" description="Helical" evidence="2">
    <location>
        <begin position="20"/>
        <end position="40"/>
    </location>
</feature>
<dbReference type="RefSeq" id="YP_010668183.1">
    <property type="nucleotide sequence ID" value="NC_070955.1"/>
</dbReference>
<name>A0AAE9C6S9_9CAUD</name>
<organism evidence="3 4">
    <name type="scientific">Burkholderia phage BgManors32</name>
    <dbReference type="NCBI Taxonomy" id="2894335"/>
    <lineage>
        <taxon>Viruses</taxon>
        <taxon>Duplodnaviria</taxon>
        <taxon>Heunggongvirae</taxon>
        <taxon>Uroviricota</taxon>
        <taxon>Caudoviricetes</taxon>
        <taxon>Bigmanorsvirus</taxon>
        <taxon>Bigmanorsvirus bgmanors32</taxon>
    </lineage>
</organism>
<evidence type="ECO:0000313" key="3">
    <source>
        <dbReference type="EMBL" id="UEW68581.1"/>
    </source>
</evidence>
<feature type="region of interest" description="Disordered" evidence="1">
    <location>
        <begin position="44"/>
        <end position="66"/>
    </location>
</feature>
<reference evidence="3" key="1">
    <citation type="submission" date="2021-10" db="EMBL/GenBank/DDBJ databases">
        <authorList>
            <person name="Gelman D."/>
            <person name="Alkalay-Oren S."/>
            <person name="Coppenhagen-Glazer S."/>
            <person name="Hazan R."/>
        </authorList>
    </citation>
    <scope>NUCLEOTIDE SEQUENCE</scope>
</reference>
<keyword evidence="4" id="KW-1185">Reference proteome</keyword>
<keyword evidence="2" id="KW-0472">Membrane</keyword>
<evidence type="ECO:0000313" key="4">
    <source>
        <dbReference type="Proteomes" id="UP000828188"/>
    </source>
</evidence>
<dbReference type="Proteomes" id="UP000828188">
    <property type="component" value="Segment"/>
</dbReference>
<keyword evidence="2" id="KW-0812">Transmembrane</keyword>
<evidence type="ECO:0000256" key="1">
    <source>
        <dbReference type="SAM" id="MobiDB-lite"/>
    </source>
</evidence>
<protein>
    <submittedName>
        <fullName evidence="3">Uncharacterized protein</fullName>
    </submittedName>
</protein>
<dbReference type="GeneID" id="77944326"/>
<accession>A0AAE9C6S9</accession>
<evidence type="ECO:0000256" key="2">
    <source>
        <dbReference type="SAM" id="Phobius"/>
    </source>
</evidence>
<proteinExistence type="predicted"/>
<dbReference type="EMBL" id="OK665842">
    <property type="protein sequence ID" value="UEW68581.1"/>
    <property type="molecule type" value="Genomic_DNA"/>
</dbReference>
<dbReference type="KEGG" id="vg:77944326"/>